<feature type="compositionally biased region" description="Low complexity" evidence="2">
    <location>
        <begin position="400"/>
        <end position="414"/>
    </location>
</feature>
<dbReference type="Proteomes" id="UP000095284">
    <property type="component" value="Unplaced"/>
</dbReference>
<dbReference type="Pfam" id="PF09755">
    <property type="entry name" value="DUF2046"/>
    <property type="match status" value="1"/>
</dbReference>
<accession>A0A1I7ST97</accession>
<name>A0A1I7ST97_BURXY</name>
<dbReference type="PANTHER" id="PTHR15276">
    <property type="entry name" value="H4 D10S170 PROTEIN-RELATED"/>
    <property type="match status" value="1"/>
</dbReference>
<evidence type="ECO:0000256" key="1">
    <source>
        <dbReference type="SAM" id="Coils"/>
    </source>
</evidence>
<feature type="region of interest" description="Disordered" evidence="2">
    <location>
        <begin position="391"/>
        <end position="430"/>
    </location>
</feature>
<dbReference type="AlphaFoldDB" id="A0A1I7ST97"/>
<dbReference type="InterPro" id="IPR019152">
    <property type="entry name" value="DUF2046"/>
</dbReference>
<evidence type="ECO:0000256" key="2">
    <source>
        <dbReference type="SAM" id="MobiDB-lite"/>
    </source>
</evidence>
<evidence type="ECO:0000313" key="4">
    <source>
        <dbReference type="WBParaSite" id="BXY_1626700.1"/>
    </source>
</evidence>
<keyword evidence="1" id="KW-0175">Coiled coil</keyword>
<evidence type="ECO:0000313" key="3">
    <source>
        <dbReference type="Proteomes" id="UP000095284"/>
    </source>
</evidence>
<dbReference type="PANTHER" id="PTHR15276:SF0">
    <property type="entry name" value="COILED-COIL DOMAIN-CONTAINING PROTEIN 6"/>
    <property type="match status" value="1"/>
</dbReference>
<sequence length="448" mass="50622">MSGKDFLPSHPSSSSGMRSRSVSGRQTPISTADSNDNDDDRMSVSSCSNTNTKRVNRLYDFEKECSLEQSPCSLSSESKTDLSLIPVISDQLLKNWSDGEGGGFDKADVGLLGKKALDLLYLKNSAESRAEELSNRILALEATNRRMRESNVKMQARVEQEEEYISNMLLKRIQKLKTDKESIALKYEEEEEHLTNDLTRKLSQLEKQRDELVNKLSREQTSMMDNLVLKVRKLEAEVRANQKTLEQLRREKVDMENSLEHEQEALFNSLSKRVDQLEAEKRHLYTMLNPSLQECSGTGPPTPNDSTRSSVSGFVVPVNATEDNTEMLTLRNQLARARNTILTLRQRVNDMEKEKKENQHKLLKLAAFERDLPTYEEFCQFITEVASKSCASNDPEHSRASPSHSESSISVPGSMSDLEKAGRSPISFSSRDVSMDSFADRFDGDSTR</sequence>
<feature type="compositionally biased region" description="Low complexity" evidence="2">
    <location>
        <begin position="12"/>
        <end position="25"/>
    </location>
</feature>
<protein>
    <submittedName>
        <fullName evidence="4">Uncharacterized protein</fullName>
    </submittedName>
</protein>
<dbReference type="WBParaSite" id="BXY_1626700.1">
    <property type="protein sequence ID" value="BXY_1626700.1"/>
    <property type="gene ID" value="BXY_1626700"/>
</dbReference>
<feature type="coiled-coil region" evidence="1">
    <location>
        <begin position="123"/>
        <end position="280"/>
    </location>
</feature>
<organism evidence="3 4">
    <name type="scientific">Bursaphelenchus xylophilus</name>
    <name type="common">Pinewood nematode worm</name>
    <name type="synonym">Aphelenchoides xylophilus</name>
    <dbReference type="NCBI Taxonomy" id="6326"/>
    <lineage>
        <taxon>Eukaryota</taxon>
        <taxon>Metazoa</taxon>
        <taxon>Ecdysozoa</taxon>
        <taxon>Nematoda</taxon>
        <taxon>Chromadorea</taxon>
        <taxon>Rhabditida</taxon>
        <taxon>Tylenchina</taxon>
        <taxon>Tylenchomorpha</taxon>
        <taxon>Aphelenchoidea</taxon>
        <taxon>Aphelenchoididae</taxon>
        <taxon>Bursaphelenchus</taxon>
    </lineage>
</organism>
<dbReference type="eggNOG" id="KOG2129">
    <property type="taxonomic scope" value="Eukaryota"/>
</dbReference>
<feature type="coiled-coil region" evidence="1">
    <location>
        <begin position="327"/>
        <end position="371"/>
    </location>
</feature>
<feature type="region of interest" description="Disordered" evidence="2">
    <location>
        <begin position="1"/>
        <end position="48"/>
    </location>
</feature>
<proteinExistence type="predicted"/>
<reference evidence="4" key="1">
    <citation type="submission" date="2016-11" db="UniProtKB">
        <authorList>
            <consortium name="WormBaseParasite"/>
        </authorList>
    </citation>
    <scope>IDENTIFICATION</scope>
</reference>